<gene>
    <name evidence="1" type="ORF">JD108_20515</name>
    <name evidence="2" type="ORF">KDJ56_20450</name>
</gene>
<evidence type="ECO:0000313" key="3">
    <source>
        <dbReference type="Proteomes" id="UP000595847"/>
    </source>
</evidence>
<dbReference type="Proteomes" id="UP000595847">
    <property type="component" value="Chromosome"/>
</dbReference>
<protein>
    <submittedName>
        <fullName evidence="1">Uncharacterized protein</fullName>
    </submittedName>
</protein>
<evidence type="ECO:0000313" key="4">
    <source>
        <dbReference type="Proteomes" id="UP000677234"/>
    </source>
</evidence>
<dbReference type="Proteomes" id="UP000677234">
    <property type="component" value="Chromosome"/>
</dbReference>
<name>A0A7T5EK98_9BACL</name>
<keyword evidence="4" id="KW-1185">Reference proteome</keyword>
<dbReference type="EMBL" id="CP066308">
    <property type="protein sequence ID" value="QQE74182.1"/>
    <property type="molecule type" value="Genomic_DNA"/>
</dbReference>
<proteinExistence type="predicted"/>
<sequence>MNSVREVYEALILREDSMVRSIQTCERALSLLVDELVYRESENSCLETAEAICEAIRQKEEELRKQWHRIRWEKARLASQFPDKQVKAEVR</sequence>
<organism evidence="1 3">
    <name type="scientific">Brevibacillus composti</name>
    <dbReference type="NCBI Taxonomy" id="2796470"/>
    <lineage>
        <taxon>Bacteria</taxon>
        <taxon>Bacillati</taxon>
        <taxon>Bacillota</taxon>
        <taxon>Bacilli</taxon>
        <taxon>Bacillales</taxon>
        <taxon>Paenibacillaceae</taxon>
        <taxon>Brevibacillus</taxon>
    </lineage>
</organism>
<reference evidence="2" key="2">
    <citation type="submission" date="2021-04" db="EMBL/GenBank/DDBJ databases">
        <title>Brevibacillus composti FJAT-54423, complete genome.</title>
        <authorList>
            <person name="Tang R."/>
        </authorList>
    </citation>
    <scope>NUCLEOTIDE SEQUENCE</scope>
    <source>
        <strain evidence="2">FJAT-54424</strain>
    </source>
</reference>
<reference evidence="1 3" key="1">
    <citation type="submission" date="2020-12" db="EMBL/GenBank/DDBJ databases">
        <title>strain FJAT-54423T represents a novel species of the genus Brevibacillus.</title>
        <authorList>
            <person name="Tang R."/>
        </authorList>
    </citation>
    <scope>NUCLEOTIDE SEQUENCE [LARGE SCALE GENOMIC DNA]</scope>
    <source>
        <strain evidence="1 3">FJAT-54423</strain>
    </source>
</reference>
<evidence type="ECO:0000313" key="1">
    <source>
        <dbReference type="EMBL" id="QQE74182.1"/>
    </source>
</evidence>
<accession>A0A7T5EK98</accession>
<dbReference type="AlphaFoldDB" id="A0A7T5EK98"/>
<dbReference type="RefSeq" id="WP_198827764.1">
    <property type="nucleotide sequence ID" value="NZ_CP066308.1"/>
</dbReference>
<dbReference type="EMBL" id="CP073708">
    <property type="protein sequence ID" value="QUO41265.1"/>
    <property type="molecule type" value="Genomic_DNA"/>
</dbReference>
<dbReference type="KEGG" id="bcop:JD108_20515"/>
<evidence type="ECO:0000313" key="2">
    <source>
        <dbReference type="EMBL" id="QUO41265.1"/>
    </source>
</evidence>